<dbReference type="Gene3D" id="3.30.1330.60">
    <property type="entry name" value="OmpA-like domain"/>
    <property type="match status" value="1"/>
</dbReference>
<feature type="compositionally biased region" description="Basic and acidic residues" evidence="2">
    <location>
        <begin position="87"/>
        <end position="96"/>
    </location>
</feature>
<sequence length="518" mass="55983">MADDDNLDPFSEPGDIDRTVIRPTPGRRGGGNGGAAGNRGQTVPPGGRSSTRPPPQRAASPFDDEGAAYSTTPPRDERPTPSRGRGMPREEREARRSSQGGGNGGGGGADAPVGDIAAALAERSKHNPIVAAAAPLLSLIARLRLGGTHRDPEALRDRVMDEFEGFNRRLKKTDVPEDQHRTAHYVLSATMDDVVLNTPWGSGSIWAREGMTVNFHGEAYGGKRFFNLLKRMSDNPGRNGRVLELIYLCLSIGFEGEMRVLDRGRSEHRRTRDGLYRLLADIRGDLPEDLSPHWRGVEAGHRPISALLPVWVIASATAALLVLLYLGFAWWLNADSDDLYAAYAGLPPQGAIVIEYEAPPPPPPPPPPENVVTQAERVTGFLQPEIDEGLVSVLEGPQSITVRLRAAGMFESGSDTVSDRFTEVIRRVGLALNDEPGTVVIEGHTDSIPIRTVRFPSNFDLSLGRAKAVQAKIAPYLDDPSRLTVEGKAATEPIADNGTADGREANRRTDIILVKQGQ</sequence>
<feature type="region of interest" description="Disordered" evidence="2">
    <location>
        <begin position="1"/>
        <end position="110"/>
    </location>
</feature>
<dbReference type="PANTHER" id="PTHR38033:SF1">
    <property type="entry name" value="DOTU FAMILY TYPE IV_VI SECRETION SYSTEM PROTEIN"/>
    <property type="match status" value="1"/>
</dbReference>
<dbReference type="OrthoDB" id="345640at2"/>
<feature type="region of interest" description="Disordered" evidence="2">
    <location>
        <begin position="488"/>
        <end position="509"/>
    </location>
</feature>
<dbReference type="Proteomes" id="UP000324065">
    <property type="component" value="Unassembled WGS sequence"/>
</dbReference>
<dbReference type="InterPro" id="IPR036737">
    <property type="entry name" value="OmpA-like_sf"/>
</dbReference>
<protein>
    <submittedName>
        <fullName evidence="5">Type VI secretion system protein TssL</fullName>
    </submittedName>
</protein>
<dbReference type="CDD" id="cd07185">
    <property type="entry name" value="OmpA_C-like"/>
    <property type="match status" value="1"/>
</dbReference>
<dbReference type="SUPFAM" id="SSF103088">
    <property type="entry name" value="OmpA-like"/>
    <property type="match status" value="1"/>
</dbReference>
<evidence type="ECO:0000256" key="2">
    <source>
        <dbReference type="SAM" id="MobiDB-lite"/>
    </source>
</evidence>
<evidence type="ECO:0000259" key="4">
    <source>
        <dbReference type="PROSITE" id="PS51123"/>
    </source>
</evidence>
<evidence type="ECO:0000256" key="1">
    <source>
        <dbReference type="PROSITE-ProRule" id="PRU00473"/>
    </source>
</evidence>
<evidence type="ECO:0000313" key="5">
    <source>
        <dbReference type="EMBL" id="KAA5606914.1"/>
    </source>
</evidence>
<comment type="caution">
    <text evidence="5">The sequence shown here is derived from an EMBL/GenBank/DDBJ whole genome shotgun (WGS) entry which is preliminary data.</text>
</comment>
<feature type="transmembrane region" description="Helical" evidence="3">
    <location>
        <begin position="310"/>
        <end position="332"/>
    </location>
</feature>
<dbReference type="AlphaFoldDB" id="A0A5M6IF55"/>
<dbReference type="NCBIfam" id="TIGR03350">
    <property type="entry name" value="type_VI_ompA"/>
    <property type="match status" value="1"/>
</dbReference>
<proteinExistence type="predicted"/>
<dbReference type="RefSeq" id="WP_150060925.1">
    <property type="nucleotide sequence ID" value="NZ_JACHII010000003.1"/>
</dbReference>
<name>A0A5M6IF55_9PROT</name>
<feature type="compositionally biased region" description="Gly residues" evidence="2">
    <location>
        <begin position="99"/>
        <end position="109"/>
    </location>
</feature>
<dbReference type="Pfam" id="PF09850">
    <property type="entry name" value="DotU"/>
    <property type="match status" value="1"/>
</dbReference>
<feature type="compositionally biased region" description="Gly residues" evidence="2">
    <location>
        <begin position="27"/>
        <end position="37"/>
    </location>
</feature>
<dbReference type="EMBL" id="VWPJ01000002">
    <property type="protein sequence ID" value="KAA5606914.1"/>
    <property type="molecule type" value="Genomic_DNA"/>
</dbReference>
<gene>
    <name evidence="5" type="primary">tssL</name>
    <name evidence="5" type="ORF">F1188_03085</name>
</gene>
<keyword evidence="3" id="KW-0812">Transmembrane</keyword>
<keyword evidence="1 3" id="KW-0472">Membrane</keyword>
<dbReference type="PANTHER" id="PTHR38033">
    <property type="entry name" value="MEMBRANE PROTEIN-RELATED"/>
    <property type="match status" value="1"/>
</dbReference>
<evidence type="ECO:0000256" key="3">
    <source>
        <dbReference type="SAM" id="Phobius"/>
    </source>
</evidence>
<dbReference type="NCBIfam" id="TIGR03349">
    <property type="entry name" value="IV_VI_DotU"/>
    <property type="match status" value="1"/>
</dbReference>
<evidence type="ECO:0000313" key="6">
    <source>
        <dbReference type="Proteomes" id="UP000324065"/>
    </source>
</evidence>
<organism evidence="5 6">
    <name type="scientific">Roseospira marina</name>
    <dbReference type="NCBI Taxonomy" id="140057"/>
    <lineage>
        <taxon>Bacteria</taxon>
        <taxon>Pseudomonadati</taxon>
        <taxon>Pseudomonadota</taxon>
        <taxon>Alphaproteobacteria</taxon>
        <taxon>Rhodospirillales</taxon>
        <taxon>Rhodospirillaceae</taxon>
        <taxon>Roseospira</taxon>
    </lineage>
</organism>
<dbReference type="InterPro" id="IPR017733">
    <property type="entry name" value="OmpA-like_dom_proteobacteria"/>
</dbReference>
<dbReference type="InterPro" id="IPR006665">
    <property type="entry name" value="OmpA-like"/>
</dbReference>
<keyword evidence="6" id="KW-1185">Reference proteome</keyword>
<dbReference type="NCBIfam" id="NF038228">
    <property type="entry name" value="IcmH_DotU_IVB"/>
    <property type="match status" value="1"/>
</dbReference>
<dbReference type="Gene3D" id="1.25.40.590">
    <property type="entry name" value="Type IV / VI secretion system, DotU"/>
    <property type="match status" value="1"/>
</dbReference>
<dbReference type="PROSITE" id="PS51123">
    <property type="entry name" value="OMPA_2"/>
    <property type="match status" value="1"/>
</dbReference>
<accession>A0A5M6IF55</accession>
<reference evidence="5 6" key="1">
    <citation type="submission" date="2019-09" db="EMBL/GenBank/DDBJ databases">
        <title>Genome sequence of Roseospira marina, one of the more divergent members of the non-sulfur purple photosynthetic bacterial family, the Rhodospirillaceae.</title>
        <authorList>
            <person name="Meyer T."/>
            <person name="Kyndt J."/>
        </authorList>
    </citation>
    <scope>NUCLEOTIDE SEQUENCE [LARGE SCALE GENOMIC DNA]</scope>
    <source>
        <strain evidence="5 6">DSM 15113</strain>
    </source>
</reference>
<dbReference type="Pfam" id="PF00691">
    <property type="entry name" value="OmpA"/>
    <property type="match status" value="1"/>
</dbReference>
<dbReference type="GO" id="GO:0016020">
    <property type="term" value="C:membrane"/>
    <property type="evidence" value="ECO:0007669"/>
    <property type="project" value="UniProtKB-UniRule"/>
</dbReference>
<keyword evidence="3" id="KW-1133">Transmembrane helix</keyword>
<feature type="domain" description="OmpA-like" evidence="4">
    <location>
        <begin position="397"/>
        <end position="517"/>
    </location>
</feature>
<dbReference type="InterPro" id="IPR017732">
    <property type="entry name" value="T4/T6SS_DotU"/>
</dbReference>
<feature type="compositionally biased region" description="Low complexity" evidence="2">
    <location>
        <begin position="38"/>
        <end position="51"/>
    </location>
</feature>
<dbReference type="InterPro" id="IPR038522">
    <property type="entry name" value="T4/T6SS_DotU_sf"/>
</dbReference>